<dbReference type="InterPro" id="IPR036365">
    <property type="entry name" value="PGBD-like_sf"/>
</dbReference>
<feature type="signal peptide" evidence="2">
    <location>
        <begin position="1"/>
        <end position="24"/>
    </location>
</feature>
<reference evidence="4 5" key="1">
    <citation type="submission" date="2016-08" db="EMBL/GenBank/DDBJ databases">
        <title>Novel Firmicutes and Novel Genomes.</title>
        <authorList>
            <person name="Poppleton D.I."/>
            <person name="Gribaldo S."/>
        </authorList>
    </citation>
    <scope>NUCLEOTIDE SEQUENCE [LARGE SCALE GENOMIC DNA]</scope>
    <source>
        <strain evidence="4 5">CTT3</strain>
    </source>
</reference>
<keyword evidence="2" id="KW-0732">Signal</keyword>
<evidence type="ECO:0000256" key="1">
    <source>
        <dbReference type="SAM" id="MobiDB-lite"/>
    </source>
</evidence>
<dbReference type="PANTHER" id="PTHR41533">
    <property type="entry name" value="L,D-TRANSPEPTIDASE HI_1667-RELATED"/>
    <property type="match status" value="1"/>
</dbReference>
<dbReference type="PANTHER" id="PTHR41533:SF1">
    <property type="entry name" value="L,D-TRANSPEPTIDASE YCBB-RELATED"/>
    <property type="match status" value="1"/>
</dbReference>
<feature type="region of interest" description="Disordered" evidence="1">
    <location>
        <begin position="337"/>
        <end position="360"/>
    </location>
</feature>
<dbReference type="AlphaFoldDB" id="A0A419SV70"/>
<evidence type="ECO:0000259" key="3">
    <source>
        <dbReference type="Pfam" id="PF01471"/>
    </source>
</evidence>
<dbReference type="EMBL" id="MCIB01000038">
    <property type="protein sequence ID" value="RKD29128.1"/>
    <property type="molecule type" value="Genomic_DNA"/>
</dbReference>
<dbReference type="SUPFAM" id="SSF47090">
    <property type="entry name" value="PGBD-like"/>
    <property type="match status" value="2"/>
</dbReference>
<keyword evidence="5" id="KW-1185">Reference proteome</keyword>
<name>A0A419SV70_9FIRM</name>
<protein>
    <recommendedName>
        <fullName evidence="3">Peptidoglycan binding-like domain-containing protein</fullName>
    </recommendedName>
</protein>
<sequence length="360" mass="40498">MKKLIASLTVATSILISSSISAYAYDFSLSIYKKGTRHEDVIQIQKALKKEGLLNIRKVTDFYGNLTESAVKSFQKRYGLLVDGIAGKQTLNKMESLGLINDSGTYYKGNKKIEFSKNIYKKGDEYKEVSYIQKALKKAGTFNFHKITNYYGPITEEAVREFQRKYGLAVDGIVGPNTINKMRNLGLFNNVQTYTSRNGYRRYGEYIDWWTKVKGSLVNWYDVLTVRDLDTGITFKVKVTGGTNHADVEPLTVQDALALKKVWGGTYSWKRRAVIVYTKGRAIAASMNGMPHAGIDSKPSRVWVNWRSGDYGAGTNYDTVKGNGFDGHVCLHFKNSKTHSTNRKDEGHQTQVKRAAGLIK</sequence>
<dbReference type="InterPro" id="IPR052905">
    <property type="entry name" value="LD-transpeptidase_YkuD-like"/>
</dbReference>
<dbReference type="OrthoDB" id="529831at2"/>
<dbReference type="Gene3D" id="1.10.101.10">
    <property type="entry name" value="PGBD-like superfamily/PGBD"/>
    <property type="match status" value="2"/>
</dbReference>
<comment type="caution">
    <text evidence="4">The sequence shown here is derived from an EMBL/GenBank/DDBJ whole genome shotgun (WGS) entry which is preliminary data.</text>
</comment>
<dbReference type="Pfam" id="PF01471">
    <property type="entry name" value="PG_binding_1"/>
    <property type="match status" value="2"/>
</dbReference>
<proteinExistence type="predicted"/>
<feature type="domain" description="Peptidoglycan binding-like" evidence="3">
    <location>
        <begin position="37"/>
        <end position="94"/>
    </location>
</feature>
<feature type="domain" description="Peptidoglycan binding-like" evidence="3">
    <location>
        <begin position="127"/>
        <end position="182"/>
    </location>
</feature>
<organism evidence="4 5">
    <name type="scientific">Thermohalobacter berrensis</name>
    <dbReference type="NCBI Taxonomy" id="99594"/>
    <lineage>
        <taxon>Bacteria</taxon>
        <taxon>Bacillati</taxon>
        <taxon>Bacillota</taxon>
        <taxon>Tissierellia</taxon>
        <taxon>Tissierellales</taxon>
        <taxon>Thermohalobacteraceae</taxon>
        <taxon>Thermohalobacter</taxon>
    </lineage>
</organism>
<evidence type="ECO:0000313" key="4">
    <source>
        <dbReference type="EMBL" id="RKD29128.1"/>
    </source>
</evidence>
<evidence type="ECO:0000313" key="5">
    <source>
        <dbReference type="Proteomes" id="UP000284177"/>
    </source>
</evidence>
<dbReference type="InterPro" id="IPR002477">
    <property type="entry name" value="Peptidoglycan-bd-like"/>
</dbReference>
<gene>
    <name evidence="4" type="ORF">BET03_06165</name>
</gene>
<accession>A0A419SV70</accession>
<dbReference type="InterPro" id="IPR036366">
    <property type="entry name" value="PGBDSf"/>
</dbReference>
<evidence type="ECO:0000256" key="2">
    <source>
        <dbReference type="SAM" id="SignalP"/>
    </source>
</evidence>
<dbReference type="RefSeq" id="WP_147417158.1">
    <property type="nucleotide sequence ID" value="NZ_MCIB01000038.1"/>
</dbReference>
<dbReference type="Proteomes" id="UP000284177">
    <property type="component" value="Unassembled WGS sequence"/>
</dbReference>
<feature type="chain" id="PRO_5019468856" description="Peptidoglycan binding-like domain-containing protein" evidence="2">
    <location>
        <begin position="25"/>
        <end position="360"/>
    </location>
</feature>